<dbReference type="InterPro" id="IPR000222">
    <property type="entry name" value="PP2C_BS"/>
</dbReference>
<dbReference type="InterPro" id="IPR015655">
    <property type="entry name" value="PP2C"/>
</dbReference>
<evidence type="ECO:0000313" key="5">
    <source>
        <dbReference type="EMBL" id="VVC76483.1"/>
    </source>
</evidence>
<dbReference type="GO" id="GO:0046872">
    <property type="term" value="F:metal ion binding"/>
    <property type="evidence" value="ECO:0007669"/>
    <property type="project" value="UniProtKB-KW"/>
</dbReference>
<evidence type="ECO:0000313" key="6">
    <source>
        <dbReference type="Proteomes" id="UP000324194"/>
    </source>
</evidence>
<dbReference type="Proteomes" id="UP000324194">
    <property type="component" value="Chromosome 1"/>
</dbReference>
<dbReference type="InterPro" id="IPR036457">
    <property type="entry name" value="PPM-type-like_dom_sf"/>
</dbReference>
<keyword evidence="3" id="KW-0904">Protein phosphatase</keyword>
<dbReference type="CDD" id="cd00143">
    <property type="entry name" value="PP2Cc"/>
    <property type="match status" value="1"/>
</dbReference>
<dbReference type="PROSITE" id="PS01032">
    <property type="entry name" value="PPM_1"/>
    <property type="match status" value="1"/>
</dbReference>
<name>A0A5E4PJ83_9COXI</name>
<dbReference type="PROSITE" id="PS51746">
    <property type="entry name" value="PPM_2"/>
    <property type="match status" value="1"/>
</dbReference>
<dbReference type="AlphaFoldDB" id="A0A5E4PJ83"/>
<dbReference type="SUPFAM" id="SSF81606">
    <property type="entry name" value="PP2C-like"/>
    <property type="match status" value="1"/>
</dbReference>
<keyword evidence="6" id="KW-1185">Reference proteome</keyword>
<organism evidence="5 6">
    <name type="scientific">Aquicella siphonis</name>
    <dbReference type="NCBI Taxonomy" id="254247"/>
    <lineage>
        <taxon>Bacteria</taxon>
        <taxon>Pseudomonadati</taxon>
        <taxon>Pseudomonadota</taxon>
        <taxon>Gammaproteobacteria</taxon>
        <taxon>Legionellales</taxon>
        <taxon>Coxiellaceae</taxon>
        <taxon>Aquicella</taxon>
    </lineage>
</organism>
<keyword evidence="2" id="KW-0378">Hydrolase</keyword>
<evidence type="ECO:0000259" key="4">
    <source>
        <dbReference type="PROSITE" id="PS51746"/>
    </source>
</evidence>
<evidence type="ECO:0000256" key="3">
    <source>
        <dbReference type="ARBA" id="ARBA00022912"/>
    </source>
</evidence>
<dbReference type="Pfam" id="PF00481">
    <property type="entry name" value="PP2C"/>
    <property type="match status" value="1"/>
</dbReference>
<dbReference type="Gene3D" id="3.60.40.10">
    <property type="entry name" value="PPM-type phosphatase domain"/>
    <property type="match status" value="1"/>
</dbReference>
<keyword evidence="1" id="KW-0479">Metal-binding</keyword>
<gene>
    <name evidence="5" type="ORF">AQUSIP_17960</name>
</gene>
<dbReference type="RefSeq" id="WP_148339803.1">
    <property type="nucleotide sequence ID" value="NZ_LR699119.1"/>
</dbReference>
<proteinExistence type="predicted"/>
<evidence type="ECO:0000256" key="2">
    <source>
        <dbReference type="ARBA" id="ARBA00022801"/>
    </source>
</evidence>
<protein>
    <recommendedName>
        <fullName evidence="4">PPM-type phosphatase domain-containing protein</fullName>
    </recommendedName>
</protein>
<reference evidence="5 6" key="1">
    <citation type="submission" date="2019-08" db="EMBL/GenBank/DDBJ databases">
        <authorList>
            <person name="Guy L."/>
        </authorList>
    </citation>
    <scope>NUCLEOTIDE SEQUENCE [LARGE SCALE GENOMIC DNA]</scope>
    <source>
        <strain evidence="5 6">SGT-108</strain>
    </source>
</reference>
<accession>A0A5E4PJ83</accession>
<dbReference type="InterPro" id="IPR001932">
    <property type="entry name" value="PPM-type_phosphatase-like_dom"/>
</dbReference>
<dbReference type="PANTHER" id="PTHR47992">
    <property type="entry name" value="PROTEIN PHOSPHATASE"/>
    <property type="match status" value="1"/>
</dbReference>
<dbReference type="GO" id="GO:0004722">
    <property type="term" value="F:protein serine/threonine phosphatase activity"/>
    <property type="evidence" value="ECO:0007669"/>
    <property type="project" value="InterPro"/>
</dbReference>
<sequence length="617" mass="68787">MESSRDEIKAESSQQGKSRTLYLDIMGNPIPDPRERIRALNKPIVDAGELVSQLNDRYGSWTREEKRLFDQAAVLSQKSPVEKVDYLAMDSESGIGITELWGIRNTQEDRVAFGRLAELQGLSPKDVEAVLCNTPLIIQKLVTANELGLHQGSTLCTSVVQGNQVFTANIGDSTAFACVIDKNGKVTLTQLNKVIHHPENGRLRSKKSGTTLSVSRAIGDRQFEEEGLMHESDFYADTIAIPNGGRAFIITACDGLMDPAWNMSREEIEKFIESIYSKNPGISAILLSQLLAEEALRRGSTDNISVMAVEMKPEKKTPVFMSVFDGHGGDEISEALSQLYEPVLKSQIGLANIMAVAPGMKDAVEAMWMETLHGKDIHGIREILEFFNDDILPALLFISSRQPNMTDEQIKAVIGAAKQLVLMKEASTAIINMIEKSFRLYFSGVEFDLLKTPLDRAREMMQSSLRDAQAMFKQGASADEIRNFRRDMFSSIQELEPLCKVGAIILSIRKQYDKNMPASFDPAFDAHKGNEKRKAEIKSIENALISAFKTYPEKKPSEIIKTLLEQLQHSKDKTIQDHGKSLFKSDLAQALIKAVASIERIQQNITHAETRRSEFKT</sequence>
<dbReference type="KEGG" id="asip:AQUSIP_17960"/>
<dbReference type="SMART" id="SM00332">
    <property type="entry name" value="PP2Cc"/>
    <property type="match status" value="1"/>
</dbReference>
<feature type="domain" description="PPM-type phosphatase" evidence="4">
    <location>
        <begin position="94"/>
        <end position="311"/>
    </location>
</feature>
<dbReference type="EMBL" id="LR699119">
    <property type="protein sequence ID" value="VVC76483.1"/>
    <property type="molecule type" value="Genomic_DNA"/>
</dbReference>
<evidence type="ECO:0000256" key="1">
    <source>
        <dbReference type="ARBA" id="ARBA00022723"/>
    </source>
</evidence>
<dbReference type="OrthoDB" id="5648735at2"/>